<proteinExistence type="predicted"/>
<accession>I0L7A6</accession>
<dbReference type="AlphaFoldDB" id="I0L7A6"/>
<keyword evidence="2" id="KW-1185">Reference proteome</keyword>
<protein>
    <submittedName>
        <fullName evidence="1">Uncharacterized protein</fullName>
    </submittedName>
</protein>
<dbReference type="EMBL" id="CAIE01000035">
    <property type="protein sequence ID" value="CCH19703.1"/>
    <property type="molecule type" value="Genomic_DNA"/>
</dbReference>
<evidence type="ECO:0000313" key="2">
    <source>
        <dbReference type="Proteomes" id="UP000003448"/>
    </source>
</evidence>
<name>I0L7A6_9ACTN</name>
<dbReference type="Proteomes" id="UP000003448">
    <property type="component" value="Unassembled WGS sequence"/>
</dbReference>
<evidence type="ECO:0000313" key="1">
    <source>
        <dbReference type="EMBL" id="CCH19703.1"/>
    </source>
</evidence>
<sequence>MVGVVVHVVVATVGVMGVGSVDERLAGRLRWRLLLDGGVVTRDVSLRHASPRGYESWSHARRDA</sequence>
<organism evidence="1 2">
    <name type="scientific">Micromonospora lupini str. Lupac 08</name>
    <dbReference type="NCBI Taxonomy" id="1150864"/>
    <lineage>
        <taxon>Bacteria</taxon>
        <taxon>Bacillati</taxon>
        <taxon>Actinomycetota</taxon>
        <taxon>Actinomycetes</taxon>
        <taxon>Micromonosporales</taxon>
        <taxon>Micromonosporaceae</taxon>
        <taxon>Micromonospora</taxon>
    </lineage>
</organism>
<gene>
    <name evidence="1" type="ORF">MILUP08_44578</name>
</gene>
<comment type="caution">
    <text evidence="1">The sequence shown here is derived from an EMBL/GenBank/DDBJ whole genome shotgun (WGS) entry which is preliminary data.</text>
</comment>
<reference evidence="2" key="1">
    <citation type="journal article" date="2012" name="J. Bacteriol.">
        <title>Genome Sequence of Micromonospora lupini Lupac 08, Isolated from Root Nodules of Lupinus angustifolius.</title>
        <authorList>
            <person name="Alonso-Vega P."/>
            <person name="Normand P."/>
            <person name="Bacigalupe R."/>
            <person name="Pujic P."/>
            <person name="Lajus A."/>
            <person name="Vallenet D."/>
            <person name="Carro L."/>
            <person name="Coll P."/>
            <person name="Trujillo M.E."/>
        </authorList>
    </citation>
    <scope>NUCLEOTIDE SEQUENCE [LARGE SCALE GENOMIC DNA]</scope>
    <source>
        <strain evidence="2">Lupac 08</strain>
    </source>
</reference>